<evidence type="ECO:0000313" key="2">
    <source>
        <dbReference type="EMBL" id="PTR20549.1"/>
    </source>
</evidence>
<keyword evidence="3" id="KW-1185">Reference proteome</keyword>
<comment type="caution">
    <text evidence="2">The sequence shown here is derived from an EMBL/GenBank/DDBJ whole genome shotgun (WGS) entry which is preliminary data.</text>
</comment>
<dbReference type="EMBL" id="QAOT01000002">
    <property type="protein sequence ID" value="PTR20549.1"/>
    <property type="molecule type" value="Genomic_DNA"/>
</dbReference>
<dbReference type="RefSeq" id="WP_181318454.1">
    <property type="nucleotide sequence ID" value="NZ_CP090021.1"/>
</dbReference>
<dbReference type="AlphaFoldDB" id="A0A2T5KDR1"/>
<evidence type="ECO:0000313" key="3">
    <source>
        <dbReference type="Proteomes" id="UP000244060"/>
    </source>
</evidence>
<dbReference type="Proteomes" id="UP000244060">
    <property type="component" value="Unassembled WGS sequence"/>
</dbReference>
<sequence>MPVLQPLPEPADPPSAADGTASIAPVSAVNPGPILTERDASSIRRAPSASSLHRASHRVTVLASTTEQVFLRAGTSLELAISRFDRLSAPLSGLAAVAGSGEFSQATMAAEWLSERATVFAEISQPLLDRITSLSVAAESLGADLGSMRQLIRTMSIVALNARVTVASLSDQKAELEVFTTAATGQVSEAAEITEQIAEAVEQMGRRLEQAAGEAANLSHLLRRQLGPALLGLRQDMAAFEKELERATAAGSILMTQGHEFRRAVTAAVLSLQIGDTTRQRLEHVAIILRDAAGQPDAPCLARLSLALAAAHLRDAHERHAAAIVTARAALRDAGQATSDIGRISGSVGMSPRHNLKHHLQRLQIILGACRAAQARLVRVAQDLSDGLDRLLRLLECMSGVEERMSMIGLNAVIACAQLGQEALALREISLQLRELASASAERLGHVARRLSDMGSDAVATAAELEGRFHEDLDELTSTGDNVFSLLTKIESGIAETGAAVDRERRLAERDIAAGIGALDGHFASFAELHSMVPALDRWSRFFPNCPPDEMQSEALARIRSTYTMAAERLVHDTLLRDLGLAVAEEEPGKSSGPAAADLSDFLL</sequence>
<organism evidence="2 3">
    <name type="scientific">Cereibacter azotoformans</name>
    <dbReference type="NCBI Taxonomy" id="43057"/>
    <lineage>
        <taxon>Bacteria</taxon>
        <taxon>Pseudomonadati</taxon>
        <taxon>Pseudomonadota</taxon>
        <taxon>Alphaproteobacteria</taxon>
        <taxon>Rhodobacterales</taxon>
        <taxon>Paracoccaceae</taxon>
        <taxon>Cereibacter</taxon>
    </lineage>
</organism>
<protein>
    <recommendedName>
        <fullName evidence="4">Methyl-accepting transducer domain-containing protein</fullName>
    </recommendedName>
</protein>
<evidence type="ECO:0008006" key="4">
    <source>
        <dbReference type="Google" id="ProtNLM"/>
    </source>
</evidence>
<feature type="compositionally biased region" description="Pro residues" evidence="1">
    <location>
        <begin position="1"/>
        <end position="13"/>
    </location>
</feature>
<accession>A0A2T5KDR1</accession>
<reference evidence="2 3" key="1">
    <citation type="submission" date="2018-04" db="EMBL/GenBank/DDBJ databases">
        <title>Genomic Encyclopedia of Type Strains, Phase III (KMG-III): the genomes of soil and plant-associated and newly described type strains.</title>
        <authorList>
            <person name="Whitman W."/>
        </authorList>
    </citation>
    <scope>NUCLEOTIDE SEQUENCE [LARGE SCALE GENOMIC DNA]</scope>
    <source>
        <strain evidence="2 3">KA25</strain>
    </source>
</reference>
<evidence type="ECO:0000256" key="1">
    <source>
        <dbReference type="SAM" id="MobiDB-lite"/>
    </source>
</evidence>
<proteinExistence type="predicted"/>
<name>A0A2T5KDR1_9RHOB</name>
<feature type="region of interest" description="Disordered" evidence="1">
    <location>
        <begin position="1"/>
        <end position="32"/>
    </location>
</feature>
<gene>
    <name evidence="2" type="ORF">C8J28_102316</name>
</gene>